<reference evidence="2 3" key="1">
    <citation type="submission" date="2016-07" db="EMBL/GenBank/DDBJ databases">
        <title>Draft genome sequence of Methyloligella halotolerans C2T (VKM B-2706T=CCUG 61687T=DSM 25045T), a halotolerant polyhydroxybutyrate accumulating methylotroph.</title>
        <authorList>
            <person name="Vasilenko O.V."/>
            <person name="Doronina N.V."/>
            <person name="Poroshina M.N."/>
            <person name="Tarlachkov S.V."/>
            <person name="Trotsenko Y.A."/>
        </authorList>
    </citation>
    <scope>NUCLEOTIDE SEQUENCE [LARGE SCALE GENOMIC DNA]</scope>
    <source>
        <strain evidence="2 3">VKM B-2706</strain>
    </source>
</reference>
<dbReference type="EMBL" id="MASI01000006">
    <property type="protein sequence ID" value="ODA66608.1"/>
    <property type="molecule type" value="Genomic_DNA"/>
</dbReference>
<dbReference type="Proteomes" id="UP000095087">
    <property type="component" value="Unassembled WGS sequence"/>
</dbReference>
<accession>A0A1E2RWZ7</accession>
<proteinExistence type="predicted"/>
<organism evidence="2 3">
    <name type="scientific">Methyloligella halotolerans</name>
    <dbReference type="NCBI Taxonomy" id="1177755"/>
    <lineage>
        <taxon>Bacteria</taxon>
        <taxon>Pseudomonadati</taxon>
        <taxon>Pseudomonadota</taxon>
        <taxon>Alphaproteobacteria</taxon>
        <taxon>Hyphomicrobiales</taxon>
        <taxon>Hyphomicrobiaceae</taxon>
        <taxon>Methyloligella</taxon>
    </lineage>
</organism>
<gene>
    <name evidence="2" type="ORF">A7A08_02376</name>
</gene>
<feature type="region of interest" description="Disordered" evidence="1">
    <location>
        <begin position="1"/>
        <end position="44"/>
    </location>
</feature>
<name>A0A1E2RWZ7_9HYPH</name>
<keyword evidence="3" id="KW-1185">Reference proteome</keyword>
<dbReference type="RefSeq" id="WP_280948777.1">
    <property type="nucleotide sequence ID" value="NZ_MASI01000006.1"/>
</dbReference>
<evidence type="ECO:0000313" key="3">
    <source>
        <dbReference type="Proteomes" id="UP000095087"/>
    </source>
</evidence>
<evidence type="ECO:0000256" key="1">
    <source>
        <dbReference type="SAM" id="MobiDB-lite"/>
    </source>
</evidence>
<dbReference type="AlphaFoldDB" id="A0A1E2RWZ7"/>
<sequence length="44" mass="4909">MAKGQQRSNREKKKPKQEKAKTSQAPIPSTIETRGKVVTGTKKK</sequence>
<feature type="compositionally biased region" description="Polar residues" evidence="1">
    <location>
        <begin position="22"/>
        <end position="32"/>
    </location>
</feature>
<comment type="caution">
    <text evidence="2">The sequence shown here is derived from an EMBL/GenBank/DDBJ whole genome shotgun (WGS) entry which is preliminary data.</text>
</comment>
<protein>
    <submittedName>
        <fullName evidence="2">Uncharacterized protein</fullName>
    </submittedName>
</protein>
<evidence type="ECO:0000313" key="2">
    <source>
        <dbReference type="EMBL" id="ODA66608.1"/>
    </source>
</evidence>